<dbReference type="Proteomes" id="UP001141422">
    <property type="component" value="Unassembled WGS sequence"/>
</dbReference>
<evidence type="ECO:0000256" key="2">
    <source>
        <dbReference type="SAM" id="Phobius"/>
    </source>
</evidence>
<name>A0ABT4IHB8_9EURY</name>
<reference evidence="4" key="1">
    <citation type="submission" date="2022-12" db="EMBL/GenBank/DDBJ databases">
        <title>Isolation and characterisation of novel Methanocorpusculum spp. from native Australian herbivores indicates the genus is ancestrally host-associated.</title>
        <authorList>
            <person name="Volmer J.G."/>
            <person name="Soo R.M."/>
            <person name="Evans P.N."/>
            <person name="Hoedt E.C."/>
            <person name="Astorga Alsina A.L."/>
            <person name="Woodcroft B.J."/>
            <person name="Tyson G.W."/>
            <person name="Hugenholtz P."/>
            <person name="Morrison M."/>
        </authorList>
    </citation>
    <scope>NUCLEOTIDE SEQUENCE</scope>
    <source>
        <strain evidence="4">MG</strain>
    </source>
</reference>
<keyword evidence="2" id="KW-0812">Transmembrane</keyword>
<dbReference type="EMBL" id="JAPTGB010000016">
    <property type="protein sequence ID" value="MCZ0861142.1"/>
    <property type="molecule type" value="Genomic_DNA"/>
</dbReference>
<dbReference type="InterPro" id="IPR013229">
    <property type="entry name" value="PEGA"/>
</dbReference>
<keyword evidence="2" id="KW-1133">Transmembrane helix</keyword>
<feature type="region of interest" description="Disordered" evidence="1">
    <location>
        <begin position="158"/>
        <end position="193"/>
    </location>
</feature>
<keyword evidence="5" id="KW-1185">Reference proteome</keyword>
<feature type="domain" description="PEGA" evidence="3">
    <location>
        <begin position="197"/>
        <end position="265"/>
    </location>
</feature>
<keyword evidence="2" id="KW-0472">Membrane</keyword>
<evidence type="ECO:0000256" key="1">
    <source>
        <dbReference type="SAM" id="MobiDB-lite"/>
    </source>
</evidence>
<comment type="caution">
    <text evidence="4">The sequence shown here is derived from an EMBL/GenBank/DDBJ whole genome shotgun (WGS) entry which is preliminary data.</text>
</comment>
<dbReference type="PANTHER" id="PTHR36194">
    <property type="entry name" value="S-LAYER-LIKE PROTEIN"/>
    <property type="match status" value="1"/>
</dbReference>
<accession>A0ABT4IHB8</accession>
<evidence type="ECO:0000313" key="4">
    <source>
        <dbReference type="EMBL" id="MCZ0861142.1"/>
    </source>
</evidence>
<proteinExistence type="predicted"/>
<protein>
    <submittedName>
        <fullName evidence="4">PEGA domain-containing protein</fullName>
    </submittedName>
</protein>
<evidence type="ECO:0000313" key="5">
    <source>
        <dbReference type="Proteomes" id="UP001141422"/>
    </source>
</evidence>
<feature type="compositionally biased region" description="Low complexity" evidence="1">
    <location>
        <begin position="158"/>
        <end position="186"/>
    </location>
</feature>
<dbReference type="RefSeq" id="WP_268925334.1">
    <property type="nucleotide sequence ID" value="NZ_JAPTGB010000016.1"/>
</dbReference>
<dbReference type="Pfam" id="PF08308">
    <property type="entry name" value="PEGA"/>
    <property type="match status" value="1"/>
</dbReference>
<dbReference type="PANTHER" id="PTHR36194:SF1">
    <property type="entry name" value="S-LAYER-LIKE PROTEIN"/>
    <property type="match status" value="1"/>
</dbReference>
<evidence type="ECO:0000259" key="3">
    <source>
        <dbReference type="Pfam" id="PF08308"/>
    </source>
</evidence>
<organism evidence="4 5">
    <name type="scientific">Methanocorpusculum petauri</name>
    <dbReference type="NCBI Taxonomy" id="3002863"/>
    <lineage>
        <taxon>Archaea</taxon>
        <taxon>Methanobacteriati</taxon>
        <taxon>Methanobacteriota</taxon>
        <taxon>Stenosarchaea group</taxon>
        <taxon>Methanomicrobia</taxon>
        <taxon>Methanomicrobiales</taxon>
        <taxon>Methanocorpusculaceae</taxon>
        <taxon>Methanocorpusculum</taxon>
    </lineage>
</organism>
<sequence>MKYQKLILCILAVLLLAGFCCMPAAAWHSNTDIKVSPSGILMPGDTVTAELEITILREFPTDHQLYLTTDLSDAKWTCEITHVEGTPLTTLQRTGKYYSINGFILSYSHEIIATITLTGTVPPNTVGDELSLLSAEENTGKVVISTAEKKVVIGSSAATATPTRTPTQTQTATATPTATATAVPTTTPTPKPTPTVATLIVSSNPSGANIFIDNNYKGFTPTTQTEIAPGTHVVLLKKEGYLDDEQTIKFEAGTTYEISFVLSKEAKASEVFVDLIKQYPTIALIGVIIIGFGVLALLIRRKR</sequence>
<gene>
    <name evidence="4" type="ORF">O0S10_07885</name>
</gene>
<feature type="transmembrane region" description="Helical" evidence="2">
    <location>
        <begin position="279"/>
        <end position="299"/>
    </location>
</feature>